<comment type="caution">
    <text evidence="1">The sequence shown here is derived from an EMBL/GenBank/DDBJ whole genome shotgun (WGS) entry which is preliminary data.</text>
</comment>
<dbReference type="Proteomes" id="UP000053405">
    <property type="component" value="Unassembled WGS sequence"/>
</dbReference>
<dbReference type="AlphaFoldDB" id="L7L753"/>
<dbReference type="NCBIfam" id="TIGR04338">
    <property type="entry name" value="HEXXH_Rv0185"/>
    <property type="match status" value="1"/>
</dbReference>
<dbReference type="RefSeq" id="WP_005937001.1">
    <property type="nucleotide sequence ID" value="NZ_ATVK01000043.1"/>
</dbReference>
<organism evidence="1 2">
    <name type="scientific">Gordonia hirsuta DSM 44140 = NBRC 16056</name>
    <dbReference type="NCBI Taxonomy" id="1121927"/>
    <lineage>
        <taxon>Bacteria</taxon>
        <taxon>Bacillati</taxon>
        <taxon>Actinomycetota</taxon>
        <taxon>Actinomycetes</taxon>
        <taxon>Mycobacteriales</taxon>
        <taxon>Gordoniaceae</taxon>
        <taxon>Gordonia</taxon>
    </lineage>
</organism>
<evidence type="ECO:0000313" key="2">
    <source>
        <dbReference type="Proteomes" id="UP000053405"/>
    </source>
</evidence>
<evidence type="ECO:0008006" key="3">
    <source>
        <dbReference type="Google" id="ProtNLM"/>
    </source>
</evidence>
<evidence type="ECO:0000313" key="1">
    <source>
        <dbReference type="EMBL" id="GAC56566.1"/>
    </source>
</evidence>
<accession>L7L753</accession>
<name>L7L753_9ACTN</name>
<dbReference type="EMBL" id="BANT01000008">
    <property type="protein sequence ID" value="GAC56566.1"/>
    <property type="molecule type" value="Genomic_DNA"/>
</dbReference>
<protein>
    <recommendedName>
        <fullName evidence="3">TIGR04338 family metallohydrolase</fullName>
    </recommendedName>
</protein>
<dbReference type="eggNOG" id="ENOG50331UX">
    <property type="taxonomic scope" value="Bacteria"/>
</dbReference>
<keyword evidence="2" id="KW-1185">Reference proteome</keyword>
<proteinExistence type="predicted"/>
<dbReference type="OrthoDB" id="4380275at2"/>
<gene>
    <name evidence="1" type="ORF">GOHSU_08_00940</name>
</gene>
<dbReference type="STRING" id="1121927.GOHSU_08_00940"/>
<reference evidence="1 2" key="1">
    <citation type="submission" date="2012-12" db="EMBL/GenBank/DDBJ databases">
        <title>Whole genome shotgun sequence of Gordonia hirsuta NBRC 16056.</title>
        <authorList>
            <person name="Isaki-Nakamura S."/>
            <person name="Hosoyama A."/>
            <person name="Tsuchikane K."/>
            <person name="Katsumata H."/>
            <person name="Baba S."/>
            <person name="Yamazaki S."/>
            <person name="Fujita N."/>
        </authorList>
    </citation>
    <scope>NUCLEOTIDE SEQUENCE [LARGE SCALE GENOMIC DNA]</scope>
    <source>
        <strain evidence="1 2">NBRC 16056</strain>
    </source>
</reference>
<dbReference type="InterPro" id="IPR027595">
    <property type="entry name" value="CHP04338"/>
</dbReference>
<sequence length="160" mass="17621">MSASAVYDAEHLWSVLLDRGGPVDFHGSLLYLPVQKRFADIAAVQRYADQVLALPAVRERYPLAGPVRVRERRGQQRAHYEPATATIAVPMQNRAFGRESTVLHELAHHLSVSAGLAPTATGTRWHGLQFREAMLYLVELVLGEAAALVLRAGYHSSGVR</sequence>